<gene>
    <name evidence="1" type="ORF">SPELUC_LOCUS3844</name>
</gene>
<keyword evidence="2" id="KW-1185">Reference proteome</keyword>
<accession>A0ACA9L9Z2</accession>
<feature type="non-terminal residue" evidence="1">
    <location>
        <position position="1"/>
    </location>
</feature>
<organism evidence="1 2">
    <name type="scientific">Cetraspora pellucida</name>
    <dbReference type="NCBI Taxonomy" id="1433469"/>
    <lineage>
        <taxon>Eukaryota</taxon>
        <taxon>Fungi</taxon>
        <taxon>Fungi incertae sedis</taxon>
        <taxon>Mucoromycota</taxon>
        <taxon>Glomeromycotina</taxon>
        <taxon>Glomeromycetes</taxon>
        <taxon>Diversisporales</taxon>
        <taxon>Gigasporaceae</taxon>
        <taxon>Cetraspora</taxon>
    </lineage>
</organism>
<sequence>PFYKTYTSVKMPKDIISEVLEDHNVIKDLNSRFMKEANPTEQQKIANTIIREIAMHSSTEEICAYPLIEKHIQDGKKIADKSREEHLQLKKDLYELDKKKVNDEGYKALLEKIIGEFESHIKDEENEIYPKLKASLTDKILMEEGEKYEKTRNTVPTRPHPSAPDQPPLETAAGVAQAPIDKGLDKLRDFVETIRGKI</sequence>
<evidence type="ECO:0000313" key="2">
    <source>
        <dbReference type="Proteomes" id="UP000789366"/>
    </source>
</evidence>
<proteinExistence type="predicted"/>
<comment type="caution">
    <text evidence="1">The sequence shown here is derived from an EMBL/GenBank/DDBJ whole genome shotgun (WGS) entry which is preliminary data.</text>
</comment>
<protein>
    <submittedName>
        <fullName evidence="1">13381_t:CDS:1</fullName>
    </submittedName>
</protein>
<name>A0ACA9L9Z2_9GLOM</name>
<reference evidence="1" key="1">
    <citation type="submission" date="2021-06" db="EMBL/GenBank/DDBJ databases">
        <authorList>
            <person name="Kallberg Y."/>
            <person name="Tangrot J."/>
            <person name="Rosling A."/>
        </authorList>
    </citation>
    <scope>NUCLEOTIDE SEQUENCE</scope>
    <source>
        <strain evidence="1">28 12/20/2015</strain>
    </source>
</reference>
<evidence type="ECO:0000313" key="1">
    <source>
        <dbReference type="EMBL" id="CAG8519059.1"/>
    </source>
</evidence>
<dbReference type="Proteomes" id="UP000789366">
    <property type="component" value="Unassembled WGS sequence"/>
</dbReference>
<dbReference type="EMBL" id="CAJVPW010003121">
    <property type="protein sequence ID" value="CAG8519059.1"/>
    <property type="molecule type" value="Genomic_DNA"/>
</dbReference>